<reference evidence="2" key="2">
    <citation type="submission" date="2020-05" db="EMBL/GenBank/DDBJ databases">
        <authorList>
            <person name="Kim H.-S."/>
            <person name="Proctor R.H."/>
            <person name="Brown D.W."/>
        </authorList>
    </citation>
    <scope>NUCLEOTIDE SEQUENCE</scope>
    <source>
        <strain evidence="2">NRRL 45417</strain>
    </source>
</reference>
<evidence type="ECO:0000313" key="3">
    <source>
        <dbReference type="Proteomes" id="UP000604273"/>
    </source>
</evidence>
<dbReference type="EMBL" id="JABFAI010000007">
    <property type="protein sequence ID" value="KAF4961198.1"/>
    <property type="molecule type" value="Genomic_DNA"/>
</dbReference>
<accession>A0A8H4TNE9</accession>
<proteinExistence type="predicted"/>
<evidence type="ECO:0000256" key="1">
    <source>
        <dbReference type="SAM" id="MobiDB-lite"/>
    </source>
</evidence>
<dbReference type="InterPro" id="IPR046670">
    <property type="entry name" value="DUF6540"/>
</dbReference>
<dbReference type="Proteomes" id="UP000604273">
    <property type="component" value="Unassembled WGS sequence"/>
</dbReference>
<feature type="region of interest" description="Disordered" evidence="1">
    <location>
        <begin position="1"/>
        <end position="26"/>
    </location>
</feature>
<reference evidence="2" key="1">
    <citation type="journal article" date="2020" name="BMC Genomics">
        <title>Correction to: Identification and distribution of gene clusters required for synthesis of sphingolipid metabolism inhibitors in diverse species of the filamentous fungus Fusarium.</title>
        <authorList>
            <person name="Kim H.S."/>
            <person name="Lohmar J.M."/>
            <person name="Busman M."/>
            <person name="Brown D.W."/>
            <person name="Naumann T.A."/>
            <person name="Divon H.H."/>
            <person name="Lysoe E."/>
            <person name="Uhlig S."/>
            <person name="Proctor R.H."/>
        </authorList>
    </citation>
    <scope>NUCLEOTIDE SEQUENCE</scope>
    <source>
        <strain evidence="2">NRRL 45417</strain>
    </source>
</reference>
<keyword evidence="3" id="KW-1185">Reference proteome</keyword>
<gene>
    <name evidence="2" type="ORF">FGADI_435</name>
</gene>
<evidence type="ECO:0000313" key="2">
    <source>
        <dbReference type="EMBL" id="KAF4961198.1"/>
    </source>
</evidence>
<sequence length="190" mass="20995">MPFPPPPPPSFGTTVRQARPSPPVVTARGPPRALLLELVIYSGAPFGDRWAYFVRSSYNPSAGVMIHATGDVRNGFQLQIKRSYDFASTSTVPTSRTPLQWIDGRFLDERAMLHNGNYKNDDRPVCGFEGSLCKIKVPEKSLNATSHNDAPQNRVVQRNCQTWVVESADQLVADGILSPEVATYLHATKQ</sequence>
<feature type="compositionally biased region" description="Pro residues" evidence="1">
    <location>
        <begin position="1"/>
        <end position="10"/>
    </location>
</feature>
<comment type="caution">
    <text evidence="2">The sequence shown here is derived from an EMBL/GenBank/DDBJ whole genome shotgun (WGS) entry which is preliminary data.</text>
</comment>
<protein>
    <submittedName>
        <fullName evidence="2">Uncharacterized protein</fullName>
    </submittedName>
</protein>
<dbReference type="OrthoDB" id="2999773at2759"/>
<organism evidence="2 3">
    <name type="scientific">Fusarium gaditjirri</name>
    <dbReference type="NCBI Taxonomy" id="282569"/>
    <lineage>
        <taxon>Eukaryota</taxon>
        <taxon>Fungi</taxon>
        <taxon>Dikarya</taxon>
        <taxon>Ascomycota</taxon>
        <taxon>Pezizomycotina</taxon>
        <taxon>Sordariomycetes</taxon>
        <taxon>Hypocreomycetidae</taxon>
        <taxon>Hypocreales</taxon>
        <taxon>Nectriaceae</taxon>
        <taxon>Fusarium</taxon>
        <taxon>Fusarium nisikadoi species complex</taxon>
    </lineage>
</organism>
<dbReference type="AlphaFoldDB" id="A0A8H4TNE9"/>
<name>A0A8H4TNE9_9HYPO</name>
<dbReference type="Pfam" id="PF20174">
    <property type="entry name" value="DUF6540"/>
    <property type="match status" value="1"/>
</dbReference>